<organism evidence="2 3">
    <name type="scientific">Candidatus Methylocalor cossyra</name>
    <dbReference type="NCBI Taxonomy" id="3108543"/>
    <lineage>
        <taxon>Bacteria</taxon>
        <taxon>Pseudomonadati</taxon>
        <taxon>Pseudomonadota</taxon>
        <taxon>Gammaproteobacteria</taxon>
        <taxon>Methylococcales</taxon>
        <taxon>Methylococcaceae</taxon>
        <taxon>Candidatus Methylocalor</taxon>
    </lineage>
</organism>
<dbReference type="RefSeq" id="WP_348758689.1">
    <property type="nucleotide sequence ID" value="NZ_OZ026884.1"/>
</dbReference>
<protein>
    <submittedName>
        <fullName evidence="2">Uncharacterized protein</fullName>
    </submittedName>
</protein>
<evidence type="ECO:0000256" key="1">
    <source>
        <dbReference type="SAM" id="SignalP"/>
    </source>
</evidence>
<proteinExistence type="predicted"/>
<feature type="chain" id="PRO_5046218352" evidence="1">
    <location>
        <begin position="22"/>
        <end position="119"/>
    </location>
</feature>
<keyword evidence="3" id="KW-1185">Reference proteome</keyword>
<feature type="signal peptide" evidence="1">
    <location>
        <begin position="1"/>
        <end position="21"/>
    </location>
</feature>
<accession>A0ABM9NET8</accession>
<evidence type="ECO:0000313" key="2">
    <source>
        <dbReference type="EMBL" id="CAL1239099.1"/>
    </source>
</evidence>
<dbReference type="Proteomes" id="UP001497493">
    <property type="component" value="Chromosome"/>
</dbReference>
<reference evidence="2 3" key="1">
    <citation type="submission" date="2024-04" db="EMBL/GenBank/DDBJ databases">
        <authorList>
            <person name="Cremers G."/>
        </authorList>
    </citation>
    <scope>NUCLEOTIDE SEQUENCE [LARGE SCALE GENOMIC DNA]</scope>
    <source>
        <strain evidence="2">MeCH1-AG</strain>
    </source>
</reference>
<keyword evidence="1" id="KW-0732">Signal</keyword>
<dbReference type="EMBL" id="OZ026884">
    <property type="protein sequence ID" value="CAL1239099.1"/>
    <property type="molecule type" value="Genomic_DNA"/>
</dbReference>
<sequence length="119" mass="12934">MKLRLLSGAILFAVMLSPASATDWVSESLTASAKRSRCLDPEAASREARERVPIDSSNACRSKGYGWHLERVVAEGTLACDSCSEGKTQCQVRDMNLECRRLKPGSVGIMGVPFFGSHE</sequence>
<evidence type="ECO:0000313" key="3">
    <source>
        <dbReference type="Proteomes" id="UP001497493"/>
    </source>
</evidence>
<name>A0ABM9NET8_9GAMM</name>
<gene>
    <name evidence="2" type="ORF">MECH1_V1_0323</name>
</gene>